<name>A0ABT0L5R6_9GAMM</name>
<dbReference type="Proteomes" id="UP001203212">
    <property type="component" value="Unassembled WGS sequence"/>
</dbReference>
<organism evidence="1 2">
    <name type="scientific">Shewanella aestuarii</name>
    <dbReference type="NCBI Taxonomy" id="1028752"/>
    <lineage>
        <taxon>Bacteria</taxon>
        <taxon>Pseudomonadati</taxon>
        <taxon>Pseudomonadota</taxon>
        <taxon>Gammaproteobacteria</taxon>
        <taxon>Alteromonadales</taxon>
        <taxon>Shewanellaceae</taxon>
        <taxon>Shewanella</taxon>
    </lineage>
</organism>
<protein>
    <submittedName>
        <fullName evidence="1">DUF2986 domain-containing protein</fullName>
    </submittedName>
</protein>
<comment type="caution">
    <text evidence="1">The sequence shown here is derived from an EMBL/GenBank/DDBJ whole genome shotgun (WGS) entry which is preliminary data.</text>
</comment>
<gene>
    <name evidence="1" type="ORF">L2689_15075</name>
</gene>
<keyword evidence="2" id="KW-1185">Reference proteome</keyword>
<sequence length="63" mass="6799">MNRKKKINQTLKAKAKKANKKLLTGNKPQYISKAERALLAGTEVEALVSSSLSSEPSPSTKAD</sequence>
<dbReference type="EMBL" id="JAKILK010000011">
    <property type="protein sequence ID" value="MCL1118561.1"/>
    <property type="molecule type" value="Genomic_DNA"/>
</dbReference>
<proteinExistence type="predicted"/>
<reference evidence="1 2" key="1">
    <citation type="submission" date="2022-01" db="EMBL/GenBank/DDBJ databases">
        <title>Whole genome-based taxonomy of the Shewanellaceae.</title>
        <authorList>
            <person name="Martin-Rodriguez A.J."/>
        </authorList>
    </citation>
    <scope>NUCLEOTIDE SEQUENCE [LARGE SCALE GENOMIC DNA]</scope>
    <source>
        <strain evidence="1 2">JCM 17801</strain>
    </source>
</reference>
<dbReference type="RefSeq" id="WP_188843407.1">
    <property type="nucleotide sequence ID" value="NZ_BMOT01000013.1"/>
</dbReference>
<dbReference type="InterPro" id="IPR021677">
    <property type="entry name" value="DUF2986"/>
</dbReference>
<evidence type="ECO:0000313" key="1">
    <source>
        <dbReference type="EMBL" id="MCL1118561.1"/>
    </source>
</evidence>
<evidence type="ECO:0000313" key="2">
    <source>
        <dbReference type="Proteomes" id="UP001203212"/>
    </source>
</evidence>
<accession>A0ABT0L5R6</accession>
<dbReference type="Pfam" id="PF11661">
    <property type="entry name" value="DUF2986"/>
    <property type="match status" value="1"/>
</dbReference>